<dbReference type="AlphaFoldDB" id="A0A540R9N7"/>
<dbReference type="Pfam" id="PF12728">
    <property type="entry name" value="HTH_17"/>
    <property type="match status" value="1"/>
</dbReference>
<evidence type="ECO:0000313" key="3">
    <source>
        <dbReference type="Proteomes" id="UP000318080"/>
    </source>
</evidence>
<dbReference type="InterPro" id="IPR041657">
    <property type="entry name" value="HTH_17"/>
</dbReference>
<proteinExistence type="predicted"/>
<comment type="caution">
    <text evidence="2">The sequence shown here is derived from an EMBL/GenBank/DDBJ whole genome shotgun (WGS) entry which is preliminary data.</text>
</comment>
<dbReference type="RefSeq" id="WP_070593987.1">
    <property type="nucleotide sequence ID" value="NZ_VHIR01000002.1"/>
</dbReference>
<evidence type="ECO:0000259" key="1">
    <source>
        <dbReference type="Pfam" id="PF12728"/>
    </source>
</evidence>
<dbReference type="Proteomes" id="UP000318080">
    <property type="component" value="Unassembled WGS sequence"/>
</dbReference>
<feature type="domain" description="Helix-turn-helix" evidence="1">
    <location>
        <begin position="13"/>
        <end position="59"/>
    </location>
</feature>
<reference evidence="2 3" key="1">
    <citation type="submission" date="2019-06" db="EMBL/GenBank/DDBJ databases">
        <title>Draft genome of C. phoceense Strain 272.</title>
        <authorList>
            <person name="Pacheco L.G.C."/>
            <person name="Barberis C.M."/>
            <person name="Almuzara M.N."/>
            <person name="Traglia G.M."/>
            <person name="Santos C.S."/>
            <person name="Rocha D.J.P.G."/>
            <person name="Aguiar E.R.G.R."/>
            <person name="Vay C.A."/>
        </authorList>
    </citation>
    <scope>NUCLEOTIDE SEQUENCE [LARGE SCALE GENOMIC DNA]</scope>
    <source>
        <strain evidence="2 3">272</strain>
    </source>
</reference>
<name>A0A540R9N7_9CORY</name>
<organism evidence="2 3">
    <name type="scientific">Corynebacterium phoceense</name>
    <dbReference type="NCBI Taxonomy" id="1686286"/>
    <lineage>
        <taxon>Bacteria</taxon>
        <taxon>Bacillati</taxon>
        <taxon>Actinomycetota</taxon>
        <taxon>Actinomycetes</taxon>
        <taxon>Mycobacteriales</taxon>
        <taxon>Corynebacteriaceae</taxon>
        <taxon>Corynebacterium</taxon>
    </lineage>
</organism>
<evidence type="ECO:0000313" key="2">
    <source>
        <dbReference type="EMBL" id="TQE44448.1"/>
    </source>
</evidence>
<dbReference type="InterPro" id="IPR009061">
    <property type="entry name" value="DNA-bd_dom_put_sf"/>
</dbReference>
<sequence>MINLKQDAVTALELAEQLNVSPSTLATWRSRGTAGPKFIRIAGRIYYLKADVEQWFNEQLAAA</sequence>
<accession>A0A540R9N7</accession>
<gene>
    <name evidence="2" type="ORF">EJK80_02400</name>
</gene>
<dbReference type="EMBL" id="VHIR01000002">
    <property type="protein sequence ID" value="TQE44448.1"/>
    <property type="molecule type" value="Genomic_DNA"/>
</dbReference>
<protein>
    <submittedName>
        <fullName evidence="2">Helix-turn-helix domain-containing protein</fullName>
    </submittedName>
</protein>
<dbReference type="SUPFAM" id="SSF46955">
    <property type="entry name" value="Putative DNA-binding domain"/>
    <property type="match status" value="1"/>
</dbReference>
<keyword evidence="3" id="KW-1185">Reference proteome</keyword>